<dbReference type="AlphaFoldDB" id="A0A1R1B5M7"/>
<accession>A0A1R1B5M7</accession>
<dbReference type="Proteomes" id="UP000187074">
    <property type="component" value="Unassembled WGS sequence"/>
</dbReference>
<dbReference type="OrthoDB" id="2696313at2"/>
<protein>
    <submittedName>
        <fullName evidence="2">Uncharacterized protein</fullName>
    </submittedName>
</protein>
<keyword evidence="1" id="KW-0472">Membrane</keyword>
<dbReference type="RefSeq" id="WP_076321648.1">
    <property type="nucleotide sequence ID" value="NZ_MRTF01000002.1"/>
</dbReference>
<sequence>MNEWKPDWNKRLAGPPFKERRFKADMMEDVEKRLTVVEMKRTSRGWRRPAVAIIPAILLLLGGGIWFGNQTPSIPHPVAPGPGTQGGGTFSSILLGTGGDFDWWNLAKNEIKQANDRTIVTLTEALLLRELGIWGGPSPDIWEHPEVKWPLDRYDVSSPWVYEVHVKEINAEEAQTVYRLRLLLRDSIPMKYEETIDVTICNDSHRISLIEQIDIDETGAPLDGIKVGDEQGNTVILREDTEIGLKMIGTLIQKEGMIRSIHVQYGDTEHTFHDWKNVSNETYYPDVALLPAKNNKEDVLAIILTTGYGTGIRESELKLLTESFREVMSADPVLSVKSKLSYKATAEAGKRIFQFMLDGVTRTFEYKEEDAGFWLDQPALGNIVSYYVEGGTLYASVPIQVSPGEFPVAVRLRYEYDGTAFLVSEVLFEEM</sequence>
<comment type="caution">
    <text evidence="2">The sequence shown here is derived from an EMBL/GenBank/DDBJ whole genome shotgun (WGS) entry which is preliminary data.</text>
</comment>
<keyword evidence="1" id="KW-1133">Transmembrane helix</keyword>
<feature type="transmembrane region" description="Helical" evidence="1">
    <location>
        <begin position="49"/>
        <end position="68"/>
    </location>
</feature>
<gene>
    <name evidence="2" type="ORF">BK123_06905</name>
</gene>
<evidence type="ECO:0000313" key="2">
    <source>
        <dbReference type="EMBL" id="OME94828.1"/>
    </source>
</evidence>
<dbReference type="EMBL" id="MRTF01000002">
    <property type="protein sequence ID" value="OME94828.1"/>
    <property type="molecule type" value="Genomic_DNA"/>
</dbReference>
<organism evidence="2 3">
    <name type="scientific">Paenibacillus lautus</name>
    <name type="common">Bacillus lautus</name>
    <dbReference type="NCBI Taxonomy" id="1401"/>
    <lineage>
        <taxon>Bacteria</taxon>
        <taxon>Bacillati</taxon>
        <taxon>Bacillota</taxon>
        <taxon>Bacilli</taxon>
        <taxon>Bacillales</taxon>
        <taxon>Paenibacillaceae</taxon>
        <taxon>Paenibacillus</taxon>
    </lineage>
</organism>
<reference evidence="2 3" key="1">
    <citation type="submission" date="2016-11" db="EMBL/GenBank/DDBJ databases">
        <title>Paenibacillus species isolates.</title>
        <authorList>
            <person name="Beno S.M."/>
        </authorList>
    </citation>
    <scope>NUCLEOTIDE SEQUENCE [LARGE SCALE GENOMIC DNA]</scope>
    <source>
        <strain evidence="2 3">FSL F4-0100</strain>
    </source>
</reference>
<name>A0A1R1B5M7_PAELA</name>
<evidence type="ECO:0000256" key="1">
    <source>
        <dbReference type="SAM" id="Phobius"/>
    </source>
</evidence>
<proteinExistence type="predicted"/>
<keyword evidence="1" id="KW-0812">Transmembrane</keyword>
<evidence type="ECO:0000313" key="3">
    <source>
        <dbReference type="Proteomes" id="UP000187074"/>
    </source>
</evidence>
<dbReference type="STRING" id="1401.BK123_06905"/>